<keyword evidence="1" id="KW-0805">Transcription regulation</keyword>
<dbReference type="SUPFAM" id="SSF46785">
    <property type="entry name" value="Winged helix' DNA-binding domain"/>
    <property type="match status" value="1"/>
</dbReference>
<keyword evidence="2" id="KW-0238">DNA-binding</keyword>
<dbReference type="PROSITE" id="PS51118">
    <property type="entry name" value="HTH_HXLR"/>
    <property type="match status" value="1"/>
</dbReference>
<dbReference type="InterPro" id="IPR002577">
    <property type="entry name" value="HTH_HxlR"/>
</dbReference>
<comment type="caution">
    <text evidence="5">The sequence shown here is derived from an EMBL/GenBank/DDBJ whole genome shotgun (WGS) entry which is preliminary data.</text>
</comment>
<organism evidence="5 6">
    <name type="scientific">Chitinophaga nivalis</name>
    <dbReference type="NCBI Taxonomy" id="2991709"/>
    <lineage>
        <taxon>Bacteria</taxon>
        <taxon>Pseudomonadati</taxon>
        <taxon>Bacteroidota</taxon>
        <taxon>Chitinophagia</taxon>
        <taxon>Chitinophagales</taxon>
        <taxon>Chitinophagaceae</taxon>
        <taxon>Chitinophaga</taxon>
    </lineage>
</organism>
<accession>A0ABT3IP67</accession>
<keyword evidence="3" id="KW-0804">Transcription</keyword>
<dbReference type="PANTHER" id="PTHR33204">
    <property type="entry name" value="TRANSCRIPTIONAL REGULATOR, MARR FAMILY"/>
    <property type="match status" value="1"/>
</dbReference>
<gene>
    <name evidence="5" type="ORF">OL497_17815</name>
</gene>
<proteinExistence type="predicted"/>
<dbReference type="RefSeq" id="WP_264732528.1">
    <property type="nucleotide sequence ID" value="NZ_JAPDNR010000001.1"/>
</dbReference>
<dbReference type="InterPro" id="IPR036388">
    <property type="entry name" value="WH-like_DNA-bd_sf"/>
</dbReference>
<evidence type="ECO:0000259" key="4">
    <source>
        <dbReference type="PROSITE" id="PS51118"/>
    </source>
</evidence>
<evidence type="ECO:0000313" key="5">
    <source>
        <dbReference type="EMBL" id="MCW3485767.1"/>
    </source>
</evidence>
<dbReference type="EMBL" id="JAPDNS010000002">
    <property type="protein sequence ID" value="MCW3485767.1"/>
    <property type="molecule type" value="Genomic_DNA"/>
</dbReference>
<dbReference type="InterPro" id="IPR036390">
    <property type="entry name" value="WH_DNA-bd_sf"/>
</dbReference>
<feature type="domain" description="HTH hxlR-type" evidence="4">
    <location>
        <begin position="12"/>
        <end position="110"/>
    </location>
</feature>
<evidence type="ECO:0000256" key="1">
    <source>
        <dbReference type="ARBA" id="ARBA00023015"/>
    </source>
</evidence>
<sequence>MYNRKIPRKYNCALEVTMDVLGGKWKSYIICYLRKGVKRPSELQKLIPDANRRVLNQQLKELEEHDIVAKTIYPVMPPKVEYYLTPFGEELGGVVDAMESWGRCYRDRFEDKSTPPEVV</sequence>
<dbReference type="PANTHER" id="PTHR33204:SF29">
    <property type="entry name" value="TRANSCRIPTIONAL REGULATOR"/>
    <property type="match status" value="1"/>
</dbReference>
<dbReference type="Proteomes" id="UP001207742">
    <property type="component" value="Unassembled WGS sequence"/>
</dbReference>
<protein>
    <submittedName>
        <fullName evidence="5">Helix-turn-helix transcriptional regulator</fullName>
    </submittedName>
</protein>
<reference evidence="5 6" key="1">
    <citation type="submission" date="2022-10" db="EMBL/GenBank/DDBJ databases">
        <title>Chitinophaga nivalis PC15 sp. nov., isolated from Pyeongchang county, South Korea.</title>
        <authorList>
            <person name="Trinh H.N."/>
        </authorList>
    </citation>
    <scope>NUCLEOTIDE SEQUENCE [LARGE SCALE GENOMIC DNA]</scope>
    <source>
        <strain evidence="5 6">PC14</strain>
    </source>
</reference>
<dbReference type="Gene3D" id="1.10.10.10">
    <property type="entry name" value="Winged helix-like DNA-binding domain superfamily/Winged helix DNA-binding domain"/>
    <property type="match status" value="1"/>
</dbReference>
<name>A0ABT3IP67_9BACT</name>
<evidence type="ECO:0000256" key="3">
    <source>
        <dbReference type="ARBA" id="ARBA00023163"/>
    </source>
</evidence>
<dbReference type="Pfam" id="PF01638">
    <property type="entry name" value="HxlR"/>
    <property type="match status" value="1"/>
</dbReference>
<evidence type="ECO:0000256" key="2">
    <source>
        <dbReference type="ARBA" id="ARBA00023125"/>
    </source>
</evidence>
<keyword evidence="6" id="KW-1185">Reference proteome</keyword>
<evidence type="ECO:0000313" key="6">
    <source>
        <dbReference type="Proteomes" id="UP001207742"/>
    </source>
</evidence>